<dbReference type="GO" id="GO:0003955">
    <property type="term" value="F:NAD(P)H dehydrogenase (quinone) activity"/>
    <property type="evidence" value="ECO:0007669"/>
    <property type="project" value="TreeGrafter"/>
</dbReference>
<dbReference type="InterPro" id="IPR003680">
    <property type="entry name" value="Flavodoxin_fold"/>
</dbReference>
<keyword evidence="4" id="KW-1185">Reference proteome</keyword>
<reference evidence="3 4" key="1">
    <citation type="submission" date="2016-10" db="EMBL/GenBank/DDBJ databases">
        <authorList>
            <person name="de Groot N.N."/>
        </authorList>
    </citation>
    <scope>NUCLEOTIDE SEQUENCE [LARGE SCALE GENOMIC DNA]</scope>
    <source>
        <strain evidence="3 4">DSM 26130</strain>
    </source>
</reference>
<evidence type="ECO:0000256" key="1">
    <source>
        <dbReference type="ARBA" id="ARBA00023002"/>
    </source>
</evidence>
<gene>
    <name evidence="3" type="ORF">SAMN05216167_101581</name>
</gene>
<dbReference type="GO" id="GO:0010181">
    <property type="term" value="F:FMN binding"/>
    <property type="evidence" value="ECO:0007669"/>
    <property type="project" value="TreeGrafter"/>
</dbReference>
<evidence type="ECO:0000313" key="4">
    <source>
        <dbReference type="Proteomes" id="UP000198598"/>
    </source>
</evidence>
<organism evidence="3 4">
    <name type="scientific">Spirosoma endophyticum</name>
    <dbReference type="NCBI Taxonomy" id="662367"/>
    <lineage>
        <taxon>Bacteria</taxon>
        <taxon>Pseudomonadati</taxon>
        <taxon>Bacteroidota</taxon>
        <taxon>Cytophagia</taxon>
        <taxon>Cytophagales</taxon>
        <taxon>Cytophagaceae</taxon>
        <taxon>Spirosoma</taxon>
    </lineage>
</organism>
<accession>A0A1I1GY04</accession>
<proteinExistence type="predicted"/>
<evidence type="ECO:0000313" key="3">
    <source>
        <dbReference type="EMBL" id="SFC16554.1"/>
    </source>
</evidence>
<dbReference type="GO" id="GO:0009055">
    <property type="term" value="F:electron transfer activity"/>
    <property type="evidence" value="ECO:0007669"/>
    <property type="project" value="TreeGrafter"/>
</dbReference>
<dbReference type="PANTHER" id="PTHR47307">
    <property type="entry name" value="GLUTATHIONE-REGULATED POTASSIUM-EFFLUX SYSTEM ANCILLARY PROTEIN KEFG"/>
    <property type="match status" value="1"/>
</dbReference>
<dbReference type="EMBL" id="FOLQ01000001">
    <property type="protein sequence ID" value="SFC16554.1"/>
    <property type="molecule type" value="Genomic_DNA"/>
</dbReference>
<protein>
    <submittedName>
        <fullName evidence="3">Kef-type potassium/proton antiporter accessory protein, CPA2 family</fullName>
    </submittedName>
</protein>
<dbReference type="PANTHER" id="PTHR47307:SF1">
    <property type="entry name" value="GLUTATHIONE-REGULATED POTASSIUM-EFFLUX SYSTEM ANCILLARY PROTEIN KEFG"/>
    <property type="match status" value="1"/>
</dbReference>
<dbReference type="Pfam" id="PF02525">
    <property type="entry name" value="Flavodoxin_2"/>
    <property type="match status" value="1"/>
</dbReference>
<feature type="domain" description="Flavodoxin-like fold" evidence="2">
    <location>
        <begin position="3"/>
        <end position="166"/>
    </location>
</feature>
<keyword evidence="1" id="KW-0560">Oxidoreductase</keyword>
<dbReference type="InterPro" id="IPR029039">
    <property type="entry name" value="Flavoprotein-like_sf"/>
</dbReference>
<dbReference type="STRING" id="662367.SAMN05216167_101581"/>
<dbReference type="Proteomes" id="UP000198598">
    <property type="component" value="Unassembled WGS sequence"/>
</dbReference>
<sequence length="200" mass="23088">MSNVLIHFAHPALEKSRTNRVLIDAVRDLPSVTVNDLYEQYPDFDIDIDREQDLLLRHEYILLHHPMYWYSAPAIIKQWEDLTLEHGWAYGKEGNALVGKKMMNVFTSGGPQEAYTETGFHQFTVRQFLTPFERTATLCKMIYLPPFAVHGTHRMTDEEVLAAALQYRTLVQRLTADDIDITLAQQSVYANDLITQPYSL</sequence>
<dbReference type="OrthoDB" id="652200at2"/>
<name>A0A1I1GY04_9BACT</name>
<dbReference type="SUPFAM" id="SSF52218">
    <property type="entry name" value="Flavoproteins"/>
    <property type="match status" value="1"/>
</dbReference>
<evidence type="ECO:0000259" key="2">
    <source>
        <dbReference type="Pfam" id="PF02525"/>
    </source>
</evidence>
<dbReference type="AlphaFoldDB" id="A0A1I1GY04"/>
<dbReference type="InterPro" id="IPR046980">
    <property type="entry name" value="KefG/KefF"/>
</dbReference>
<dbReference type="RefSeq" id="WP_093822926.1">
    <property type="nucleotide sequence ID" value="NZ_FOLQ01000001.1"/>
</dbReference>
<dbReference type="Gene3D" id="3.40.50.360">
    <property type="match status" value="1"/>
</dbReference>